<dbReference type="InterPro" id="IPR011050">
    <property type="entry name" value="Pectin_lyase_fold/virulence"/>
</dbReference>
<gene>
    <name evidence="2" type="ORF">QBC36DRAFT_348469</name>
</gene>
<evidence type="ECO:0000313" key="2">
    <source>
        <dbReference type="EMBL" id="KAK4173806.1"/>
    </source>
</evidence>
<name>A0AAN6W3W2_9PEZI</name>
<evidence type="ECO:0000313" key="3">
    <source>
        <dbReference type="Proteomes" id="UP001302321"/>
    </source>
</evidence>
<sequence length="799" mass="86887">MDNVGNTRGVAPSRYNGAVWSQTGSFEGSMKKLAEKKAAVGNTLANNDDNSAFWLPSLGSHGKAPITQDDYVFYRNVLDYGADNTGTNNTEEAINVVIIFENRCGEDFCGDPNDRPIIKGCDTFTGIALMDVNRYISGSGINRYISQNQFFQQIRNLVFDLSSMPAVTDENGQPLVLMGIHWQVSQACTLQNLLFCMPISEDLWGKSPTHVGIFPENGSGGIASDLVFEGGAIRWPVGSQQYTATSLQFRNCSTVVDMIKINGGSIGLNISGIGGLKNQDIDTVSIIDSVIKNVPTDSSLHCVLLIGTNDPIIEGRVGTKEFTLWEYIRNQGGSSMGESIGDRPRPGALLDSTGKLFTHKGCFNNGTGENTDAITAFLKKALAAKQVTYFPAGMYSIQVSNWSQIQATGSYFSDMANPKPGDVGTMEIADMLFTTKAATTGATMMERSLHDSKQAAALWDSHQNRHLPQALLHTAKGASGYFENFWVWEMNSNKPQISVWRGILIISQRPVEHSMFYQYQLLGAKNVYLGHIQTESPYFQPRPGLRILSSESIMVRSADLYSFFNNFSQICTSSESCQDRIMEICGSKDISVYNIFTKAVVEIATGSSDDSSIELTHNDQHSFTGEINVWFSEGSEPEYIANIVYVGPEVATRTTLTIPFASIVSTVIPVANYSYTSQESEGAPLWVTPSIDLTPTPIVLTTPDGVVTTGTLTLPPWPQITFASDDTNTTIGVVASTSTIHTASSNTSVYTLTMSQPSGAVPSVSSGDGLATYSEFPIGIYIEMQEDKPNDDDDSSMTH</sequence>
<protein>
    <submittedName>
        <fullName evidence="2">Exo-beta-1,3-glucanase</fullName>
    </submittedName>
</protein>
<dbReference type="SUPFAM" id="SSF51126">
    <property type="entry name" value="Pectin lyase-like"/>
    <property type="match status" value="2"/>
</dbReference>
<proteinExistence type="predicted"/>
<evidence type="ECO:0000259" key="1">
    <source>
        <dbReference type="Pfam" id="PF12708"/>
    </source>
</evidence>
<reference evidence="2" key="2">
    <citation type="submission" date="2023-05" db="EMBL/GenBank/DDBJ databases">
        <authorList>
            <consortium name="Lawrence Berkeley National Laboratory"/>
            <person name="Steindorff A."/>
            <person name="Hensen N."/>
            <person name="Bonometti L."/>
            <person name="Westerberg I."/>
            <person name="Brannstrom I.O."/>
            <person name="Guillou S."/>
            <person name="Cros-Aarteil S."/>
            <person name="Calhoun S."/>
            <person name="Haridas S."/>
            <person name="Kuo A."/>
            <person name="Mondo S."/>
            <person name="Pangilinan J."/>
            <person name="Riley R."/>
            <person name="Labutti K."/>
            <person name="Andreopoulos B."/>
            <person name="Lipzen A."/>
            <person name="Chen C."/>
            <person name="Yanf M."/>
            <person name="Daum C."/>
            <person name="Ng V."/>
            <person name="Clum A."/>
            <person name="Ohm R."/>
            <person name="Martin F."/>
            <person name="Silar P."/>
            <person name="Natvig D."/>
            <person name="Lalanne C."/>
            <person name="Gautier V."/>
            <person name="Ament-Velasquez S.L."/>
            <person name="Kruys A."/>
            <person name="Hutchinson M.I."/>
            <person name="Powell A.J."/>
            <person name="Barry K."/>
            <person name="Miller A.N."/>
            <person name="Grigoriev I.V."/>
            <person name="Debuchy R."/>
            <person name="Gladieux P."/>
            <person name="Thoren M.H."/>
            <person name="Johannesson H."/>
        </authorList>
    </citation>
    <scope>NUCLEOTIDE SEQUENCE</scope>
    <source>
        <strain evidence="2">CBS 892.96</strain>
    </source>
</reference>
<dbReference type="AlphaFoldDB" id="A0AAN6W3W2"/>
<dbReference type="Pfam" id="PF12708">
    <property type="entry name" value="Pect-lyase_RHGA_epim"/>
    <property type="match status" value="1"/>
</dbReference>
<dbReference type="InterPro" id="IPR024535">
    <property type="entry name" value="RHGA/B-epi-like_pectate_lyase"/>
</dbReference>
<keyword evidence="3" id="KW-1185">Reference proteome</keyword>
<reference evidence="2" key="1">
    <citation type="journal article" date="2023" name="Mol. Phylogenet. Evol.">
        <title>Genome-scale phylogeny and comparative genomics of the fungal order Sordariales.</title>
        <authorList>
            <person name="Hensen N."/>
            <person name="Bonometti L."/>
            <person name="Westerberg I."/>
            <person name="Brannstrom I.O."/>
            <person name="Guillou S."/>
            <person name="Cros-Aarteil S."/>
            <person name="Calhoun S."/>
            <person name="Haridas S."/>
            <person name="Kuo A."/>
            <person name="Mondo S."/>
            <person name="Pangilinan J."/>
            <person name="Riley R."/>
            <person name="LaButti K."/>
            <person name="Andreopoulos B."/>
            <person name="Lipzen A."/>
            <person name="Chen C."/>
            <person name="Yan M."/>
            <person name="Daum C."/>
            <person name="Ng V."/>
            <person name="Clum A."/>
            <person name="Steindorff A."/>
            <person name="Ohm R.A."/>
            <person name="Martin F."/>
            <person name="Silar P."/>
            <person name="Natvig D.O."/>
            <person name="Lalanne C."/>
            <person name="Gautier V."/>
            <person name="Ament-Velasquez S.L."/>
            <person name="Kruys A."/>
            <person name="Hutchinson M.I."/>
            <person name="Powell A.J."/>
            <person name="Barry K."/>
            <person name="Miller A.N."/>
            <person name="Grigoriev I.V."/>
            <person name="Debuchy R."/>
            <person name="Gladieux P."/>
            <person name="Hiltunen Thoren M."/>
            <person name="Johannesson H."/>
        </authorList>
    </citation>
    <scope>NUCLEOTIDE SEQUENCE</scope>
    <source>
        <strain evidence="2">CBS 892.96</strain>
    </source>
</reference>
<feature type="domain" description="Rhamnogalacturonase A/B/Epimerase-like pectate lyase" evidence="1">
    <location>
        <begin position="107"/>
        <end position="262"/>
    </location>
</feature>
<accession>A0AAN6W3W2</accession>
<comment type="caution">
    <text evidence="2">The sequence shown here is derived from an EMBL/GenBank/DDBJ whole genome shotgun (WGS) entry which is preliminary data.</text>
</comment>
<dbReference type="Proteomes" id="UP001302321">
    <property type="component" value="Unassembled WGS sequence"/>
</dbReference>
<dbReference type="EMBL" id="MU866319">
    <property type="protein sequence ID" value="KAK4173806.1"/>
    <property type="molecule type" value="Genomic_DNA"/>
</dbReference>
<dbReference type="Gene3D" id="2.160.20.10">
    <property type="entry name" value="Single-stranded right-handed beta-helix, Pectin lyase-like"/>
    <property type="match status" value="3"/>
</dbReference>
<organism evidence="2 3">
    <name type="scientific">Triangularia setosa</name>
    <dbReference type="NCBI Taxonomy" id="2587417"/>
    <lineage>
        <taxon>Eukaryota</taxon>
        <taxon>Fungi</taxon>
        <taxon>Dikarya</taxon>
        <taxon>Ascomycota</taxon>
        <taxon>Pezizomycotina</taxon>
        <taxon>Sordariomycetes</taxon>
        <taxon>Sordariomycetidae</taxon>
        <taxon>Sordariales</taxon>
        <taxon>Podosporaceae</taxon>
        <taxon>Triangularia</taxon>
    </lineage>
</organism>
<dbReference type="InterPro" id="IPR012334">
    <property type="entry name" value="Pectin_lyas_fold"/>
</dbReference>